<accession>A0ABW2J717</accession>
<name>A0ABW2J717_9BURK</name>
<proteinExistence type="predicted"/>
<reference evidence="4" key="1">
    <citation type="journal article" date="2019" name="Int. J. Syst. Evol. Microbiol.">
        <title>The Global Catalogue of Microorganisms (GCM) 10K type strain sequencing project: providing services to taxonomists for standard genome sequencing and annotation.</title>
        <authorList>
            <consortium name="The Broad Institute Genomics Platform"/>
            <consortium name="The Broad Institute Genome Sequencing Center for Infectious Disease"/>
            <person name="Wu L."/>
            <person name="Ma J."/>
        </authorList>
    </citation>
    <scope>NUCLEOTIDE SEQUENCE [LARGE SCALE GENOMIC DNA]</scope>
    <source>
        <strain evidence="4">CCUG 36956</strain>
    </source>
</reference>
<sequence>MKKLLLIFALVIFPLQVAWSAGDAYCQQAENVKLLQCLDCVPNTQTGLDDVPDLDVSKSDTPDRDCSQCSSSGIALIAMLHDVLIFLSTSMPAEVVSHLPPSSPVLPPERPQWPLAA</sequence>
<evidence type="ECO:0000256" key="1">
    <source>
        <dbReference type="SAM" id="MobiDB-lite"/>
    </source>
</evidence>
<keyword evidence="4" id="KW-1185">Reference proteome</keyword>
<protein>
    <submittedName>
        <fullName evidence="3">Uncharacterized protein</fullName>
    </submittedName>
</protein>
<feature type="compositionally biased region" description="Pro residues" evidence="1">
    <location>
        <begin position="101"/>
        <end position="111"/>
    </location>
</feature>
<evidence type="ECO:0000313" key="4">
    <source>
        <dbReference type="Proteomes" id="UP001596379"/>
    </source>
</evidence>
<gene>
    <name evidence="3" type="ORF">ACFQO0_11225</name>
</gene>
<feature type="chain" id="PRO_5047383010" evidence="2">
    <location>
        <begin position="21"/>
        <end position="117"/>
    </location>
</feature>
<feature type="signal peptide" evidence="2">
    <location>
        <begin position="1"/>
        <end position="20"/>
    </location>
</feature>
<organism evidence="3 4">
    <name type="scientific">Herminiimonas aquatilis</name>
    <dbReference type="NCBI Taxonomy" id="345342"/>
    <lineage>
        <taxon>Bacteria</taxon>
        <taxon>Pseudomonadati</taxon>
        <taxon>Pseudomonadota</taxon>
        <taxon>Betaproteobacteria</taxon>
        <taxon>Burkholderiales</taxon>
        <taxon>Oxalobacteraceae</taxon>
        <taxon>Herminiimonas</taxon>
    </lineage>
</organism>
<dbReference type="RefSeq" id="WP_382234630.1">
    <property type="nucleotide sequence ID" value="NZ_JBHTCC010000002.1"/>
</dbReference>
<evidence type="ECO:0000256" key="2">
    <source>
        <dbReference type="SAM" id="SignalP"/>
    </source>
</evidence>
<comment type="caution">
    <text evidence="3">The sequence shown here is derived from an EMBL/GenBank/DDBJ whole genome shotgun (WGS) entry which is preliminary data.</text>
</comment>
<dbReference type="Proteomes" id="UP001596379">
    <property type="component" value="Unassembled WGS sequence"/>
</dbReference>
<feature type="region of interest" description="Disordered" evidence="1">
    <location>
        <begin position="98"/>
        <end position="117"/>
    </location>
</feature>
<evidence type="ECO:0000313" key="3">
    <source>
        <dbReference type="EMBL" id="MFC7299004.1"/>
    </source>
</evidence>
<keyword evidence="2" id="KW-0732">Signal</keyword>
<dbReference type="EMBL" id="JBHTCC010000002">
    <property type="protein sequence ID" value="MFC7299004.1"/>
    <property type="molecule type" value="Genomic_DNA"/>
</dbReference>